<dbReference type="OrthoDB" id="9802525at2"/>
<reference evidence="3 4" key="1">
    <citation type="submission" date="2018-10" db="EMBL/GenBank/DDBJ databases">
        <title>Genomic Encyclopedia of Archaeal and Bacterial Type Strains, Phase II (KMG-II): from individual species to whole genera.</title>
        <authorList>
            <person name="Goeker M."/>
        </authorList>
    </citation>
    <scope>NUCLEOTIDE SEQUENCE [LARGE SCALE GENOMIC DNA]</scope>
    <source>
        <strain evidence="3 4">VM1</strain>
    </source>
</reference>
<evidence type="ECO:0000313" key="3">
    <source>
        <dbReference type="EMBL" id="RMA92515.1"/>
    </source>
</evidence>
<dbReference type="Pfam" id="PF00534">
    <property type="entry name" value="Glycos_transf_1"/>
    <property type="match status" value="1"/>
</dbReference>
<comment type="caution">
    <text evidence="3">The sequence shown here is derived from an EMBL/GenBank/DDBJ whole genome shotgun (WGS) entry which is preliminary data.</text>
</comment>
<evidence type="ECO:0000313" key="4">
    <source>
        <dbReference type="Proteomes" id="UP000280842"/>
    </source>
</evidence>
<feature type="domain" description="Glycosyl transferase family 1" evidence="1">
    <location>
        <begin position="587"/>
        <end position="739"/>
    </location>
</feature>
<dbReference type="PANTHER" id="PTHR45947:SF3">
    <property type="entry name" value="SULFOQUINOVOSYL TRANSFERASE SQD2"/>
    <property type="match status" value="1"/>
</dbReference>
<organism evidence="3 4">
    <name type="scientific">Hydrogenothermus marinus</name>
    <dbReference type="NCBI Taxonomy" id="133270"/>
    <lineage>
        <taxon>Bacteria</taxon>
        <taxon>Pseudomonadati</taxon>
        <taxon>Aquificota</taxon>
        <taxon>Aquificia</taxon>
        <taxon>Aquificales</taxon>
        <taxon>Hydrogenothermaceae</taxon>
        <taxon>Hydrogenothermus</taxon>
    </lineage>
</organism>
<dbReference type="RefSeq" id="WP_121923763.1">
    <property type="nucleotide sequence ID" value="NZ_REFO01000017.1"/>
</dbReference>
<dbReference type="EMBL" id="REFO01000017">
    <property type="protein sequence ID" value="RMA92515.1"/>
    <property type="molecule type" value="Genomic_DNA"/>
</dbReference>
<dbReference type="InterPro" id="IPR028098">
    <property type="entry name" value="Glyco_trans_4-like_N"/>
</dbReference>
<evidence type="ECO:0000259" key="1">
    <source>
        <dbReference type="Pfam" id="PF00534"/>
    </source>
</evidence>
<evidence type="ECO:0000259" key="2">
    <source>
        <dbReference type="Pfam" id="PF13439"/>
    </source>
</evidence>
<dbReference type="AlphaFoldDB" id="A0A3M0BD78"/>
<keyword evidence="3" id="KW-0808">Transferase</keyword>
<keyword evidence="4" id="KW-1185">Reference proteome</keyword>
<dbReference type="Pfam" id="PF13439">
    <property type="entry name" value="Glyco_transf_4"/>
    <property type="match status" value="1"/>
</dbReference>
<accession>A0A3M0BD78</accession>
<sequence length="771" mass="88858">MIKVDLHLHSIASNKPAGYFSEKIGINESYTDPIDLYNTLKERGMTLFTITDHDSIDGCLEIAHLPNTFISEEITTYFPEDNCKVHVIAIDINEKIHQDIQHVRHNIYELVDYLQENNITHILAHPLYDMDGKLKPEHIEKFLLLFDNWEVLNGTRSHLSSKLTVNLARRYSKEDILKLADKYGFYKRKRDFISFSGGSDDHGGLDLGLGYTYVEEGETVEDLKKALEKGNTIPQGLHGSPKRLAHMVMKIAYEGSKRKYNIGDLKNLGDEIFSKGLEKKKSYSFLDSLIGINPVEDFIRSVIGENYEEVKKDPHKRIYSFIDSLFPYIVKNLKSMKKFDLQKFSQNLGMGILSFIPISFYIGTYWQRANEKNKSKEIYNKLTNEYYNEGKVACFTDTLFEINGVARTYQNIMEIAKKENLNLNFITSYDSNIDDPFIKNFKPLISFPIPEYKELNINIPNFLEVLDYVEKENFDVIYSATPGVVGLYGFVISKILGIPFVTTHHTDFPEYVKKYTNDHFSYMYSWKLLSLFYNNADKVLSPSNYNKKKLIEKGVEPSKILVFKRGVDLNIFNPEKKDEMFWKKYDPTYNGEKIILYAGRVAKEKDLDVFVNIAKEFEDNKDVKFAIVGDGPYRKEIEGKAKNIIFTGFFDKEELAIAYASSYLFVFPSTTETFGNVVLEALACGLPVLVSDKGAACENVIQGINGFIVKDNNIKEYINLINNLLTNKYLYMNLRKNAINLSKNLDYEKLLMEMIDKFSLGLIKKREMVFA</sequence>
<dbReference type="InterPro" id="IPR016195">
    <property type="entry name" value="Pol/histidinol_Pase-like"/>
</dbReference>
<dbReference type="SUPFAM" id="SSF89550">
    <property type="entry name" value="PHP domain-like"/>
    <property type="match status" value="1"/>
</dbReference>
<protein>
    <submittedName>
        <fullName evidence="3">Glycosyltransferase involved in cell wall biosynthesis</fullName>
    </submittedName>
</protein>
<dbReference type="Proteomes" id="UP000280842">
    <property type="component" value="Unassembled WGS sequence"/>
</dbReference>
<proteinExistence type="predicted"/>
<dbReference type="CDD" id="cd03814">
    <property type="entry name" value="GT4-like"/>
    <property type="match status" value="1"/>
</dbReference>
<dbReference type="PANTHER" id="PTHR45947">
    <property type="entry name" value="SULFOQUINOVOSYL TRANSFERASE SQD2"/>
    <property type="match status" value="1"/>
</dbReference>
<feature type="domain" description="Glycosyltransferase subfamily 4-like N-terminal" evidence="2">
    <location>
        <begin position="403"/>
        <end position="570"/>
    </location>
</feature>
<dbReference type="InterPro" id="IPR050194">
    <property type="entry name" value="Glycosyltransferase_grp1"/>
</dbReference>
<dbReference type="Gene3D" id="3.20.20.140">
    <property type="entry name" value="Metal-dependent hydrolases"/>
    <property type="match status" value="1"/>
</dbReference>
<dbReference type="SUPFAM" id="SSF53756">
    <property type="entry name" value="UDP-Glycosyltransferase/glycogen phosphorylase"/>
    <property type="match status" value="1"/>
</dbReference>
<gene>
    <name evidence="3" type="ORF">CLV39_1672</name>
</gene>
<dbReference type="InterPro" id="IPR001296">
    <property type="entry name" value="Glyco_trans_1"/>
</dbReference>
<dbReference type="GO" id="GO:0016757">
    <property type="term" value="F:glycosyltransferase activity"/>
    <property type="evidence" value="ECO:0007669"/>
    <property type="project" value="InterPro"/>
</dbReference>
<dbReference type="Gene3D" id="3.40.50.2000">
    <property type="entry name" value="Glycogen Phosphorylase B"/>
    <property type="match status" value="2"/>
</dbReference>
<name>A0A3M0BD78_9AQUI</name>